<feature type="transmembrane region" description="Helical" evidence="1">
    <location>
        <begin position="20"/>
        <end position="42"/>
    </location>
</feature>
<comment type="caution">
    <text evidence="2">The sequence shown here is derived from an EMBL/GenBank/DDBJ whole genome shotgun (WGS) entry which is preliminary data.</text>
</comment>
<organism evidence="2 3">
    <name type="scientific">Vespula squamosa</name>
    <name type="common">Southern yellow jacket</name>
    <name type="synonym">Wasp</name>
    <dbReference type="NCBI Taxonomy" id="30214"/>
    <lineage>
        <taxon>Eukaryota</taxon>
        <taxon>Metazoa</taxon>
        <taxon>Ecdysozoa</taxon>
        <taxon>Arthropoda</taxon>
        <taxon>Hexapoda</taxon>
        <taxon>Insecta</taxon>
        <taxon>Pterygota</taxon>
        <taxon>Neoptera</taxon>
        <taxon>Endopterygota</taxon>
        <taxon>Hymenoptera</taxon>
        <taxon>Apocrita</taxon>
        <taxon>Aculeata</taxon>
        <taxon>Vespoidea</taxon>
        <taxon>Vespidae</taxon>
        <taxon>Vespinae</taxon>
        <taxon>Vespula</taxon>
    </lineage>
</organism>
<dbReference type="EMBL" id="JAUDFV010000097">
    <property type="protein sequence ID" value="KAL2732091.1"/>
    <property type="molecule type" value="Genomic_DNA"/>
</dbReference>
<evidence type="ECO:0000256" key="1">
    <source>
        <dbReference type="SAM" id="Phobius"/>
    </source>
</evidence>
<proteinExistence type="predicted"/>
<sequence>MRPFTTFLLRFVEDLFEQKYFVMFKTILNSSQLYNLTLFFFWTRSERKFYKTDTAEVFGILCYSFMKYGLDECNSLSKISLYEVTYERSRRKKYRNDQLSNKILIE</sequence>
<accession>A0ABD2BH55</accession>
<evidence type="ECO:0000313" key="2">
    <source>
        <dbReference type="EMBL" id="KAL2732091.1"/>
    </source>
</evidence>
<dbReference type="Proteomes" id="UP001607302">
    <property type="component" value="Unassembled WGS sequence"/>
</dbReference>
<gene>
    <name evidence="2" type="ORF">V1478_004389</name>
</gene>
<keyword evidence="3" id="KW-1185">Reference proteome</keyword>
<keyword evidence="1" id="KW-0472">Membrane</keyword>
<name>A0ABD2BH55_VESSQ</name>
<dbReference type="AlphaFoldDB" id="A0ABD2BH55"/>
<protein>
    <submittedName>
        <fullName evidence="2">Uncharacterized protein</fullName>
    </submittedName>
</protein>
<evidence type="ECO:0000313" key="3">
    <source>
        <dbReference type="Proteomes" id="UP001607302"/>
    </source>
</evidence>
<keyword evidence="1" id="KW-0812">Transmembrane</keyword>
<reference evidence="2 3" key="1">
    <citation type="journal article" date="2024" name="Ann. Entomol. Soc. Am.">
        <title>Genomic analyses of the southern and eastern yellowjacket wasps (Hymenoptera: Vespidae) reveal evolutionary signatures of social life.</title>
        <authorList>
            <person name="Catto M.A."/>
            <person name="Caine P.B."/>
            <person name="Orr S.E."/>
            <person name="Hunt B.G."/>
            <person name="Goodisman M.A.D."/>
        </authorList>
    </citation>
    <scope>NUCLEOTIDE SEQUENCE [LARGE SCALE GENOMIC DNA]</scope>
    <source>
        <strain evidence="2">233</strain>
        <tissue evidence="2">Head and thorax</tissue>
    </source>
</reference>
<keyword evidence="1" id="KW-1133">Transmembrane helix</keyword>